<organism evidence="1 2">
    <name type="scientific">Coemansia reversa (strain ATCC 12441 / NRRL 1564)</name>
    <dbReference type="NCBI Taxonomy" id="763665"/>
    <lineage>
        <taxon>Eukaryota</taxon>
        <taxon>Fungi</taxon>
        <taxon>Fungi incertae sedis</taxon>
        <taxon>Zoopagomycota</taxon>
        <taxon>Kickxellomycotina</taxon>
        <taxon>Kickxellomycetes</taxon>
        <taxon>Kickxellales</taxon>
        <taxon>Kickxellaceae</taxon>
        <taxon>Coemansia</taxon>
    </lineage>
</organism>
<sequence>MHASHSRNGHVRLFKHTLYSHTPPLNLYLLRGHCPSSLLNVPYRKSTSHLVTNTCCSR</sequence>
<name>A0A2G5B6E0_COERN</name>
<dbReference type="EMBL" id="KZ303515">
    <property type="protein sequence ID" value="PIA14613.1"/>
    <property type="molecule type" value="Genomic_DNA"/>
</dbReference>
<keyword evidence="2" id="KW-1185">Reference proteome</keyword>
<reference evidence="1 2" key="1">
    <citation type="journal article" date="2015" name="Genome Biol. Evol.">
        <title>Phylogenomic analyses indicate that early fungi evolved digesting cell walls of algal ancestors of land plants.</title>
        <authorList>
            <person name="Chang Y."/>
            <person name="Wang S."/>
            <person name="Sekimoto S."/>
            <person name="Aerts A.L."/>
            <person name="Choi C."/>
            <person name="Clum A."/>
            <person name="LaButti K.M."/>
            <person name="Lindquist E.A."/>
            <person name="Yee Ngan C."/>
            <person name="Ohm R.A."/>
            <person name="Salamov A.A."/>
            <person name="Grigoriev I.V."/>
            <person name="Spatafora J.W."/>
            <person name="Berbee M.L."/>
        </authorList>
    </citation>
    <scope>NUCLEOTIDE SEQUENCE [LARGE SCALE GENOMIC DNA]</scope>
    <source>
        <strain evidence="1 2">NRRL 1564</strain>
    </source>
</reference>
<accession>A0A2G5B6E0</accession>
<protein>
    <submittedName>
        <fullName evidence="1">Uncharacterized protein</fullName>
    </submittedName>
</protein>
<proteinExistence type="predicted"/>
<dbReference type="AlphaFoldDB" id="A0A2G5B6E0"/>
<evidence type="ECO:0000313" key="2">
    <source>
        <dbReference type="Proteomes" id="UP000242474"/>
    </source>
</evidence>
<gene>
    <name evidence="1" type="ORF">COEREDRAFT_82643</name>
</gene>
<evidence type="ECO:0000313" key="1">
    <source>
        <dbReference type="EMBL" id="PIA14613.1"/>
    </source>
</evidence>
<dbReference type="Proteomes" id="UP000242474">
    <property type="component" value="Unassembled WGS sequence"/>
</dbReference>